<dbReference type="EnsemblMetazoa" id="Aqu2.1.32323_001">
    <property type="protein sequence ID" value="Aqu2.1.32323_001"/>
    <property type="gene ID" value="Aqu2.1.32323"/>
</dbReference>
<proteinExistence type="predicted"/>
<organism evidence="1">
    <name type="scientific">Amphimedon queenslandica</name>
    <name type="common">Sponge</name>
    <dbReference type="NCBI Taxonomy" id="400682"/>
    <lineage>
        <taxon>Eukaryota</taxon>
        <taxon>Metazoa</taxon>
        <taxon>Porifera</taxon>
        <taxon>Demospongiae</taxon>
        <taxon>Heteroscleromorpha</taxon>
        <taxon>Haplosclerida</taxon>
        <taxon>Niphatidae</taxon>
        <taxon>Amphimedon</taxon>
    </lineage>
</organism>
<sequence>MLNCLRETSNLHDPYTVATVKDGVTVGHVPHKISALCSLFPRRQGSISCTVTGRRQRSADLVQCGLEIPCTLHFAGDKDSIDKIKQLLAGKVDVVIDTEKGIKENIRQVMQLEMMAVQRHPKK</sequence>
<protein>
    <submittedName>
        <fullName evidence="1">Uncharacterized protein</fullName>
    </submittedName>
</protein>
<dbReference type="Gene3D" id="3.30.70.2330">
    <property type="match status" value="1"/>
</dbReference>
<reference evidence="1" key="1">
    <citation type="submission" date="2017-05" db="UniProtKB">
        <authorList>
            <consortium name="EnsemblMetazoa"/>
        </authorList>
    </citation>
    <scope>IDENTIFICATION</scope>
</reference>
<name>A0A1X7UX22_AMPQE</name>
<dbReference type="AlphaFoldDB" id="A0A1X7UX22"/>
<evidence type="ECO:0000313" key="1">
    <source>
        <dbReference type="EnsemblMetazoa" id="Aqu2.1.32323_001"/>
    </source>
</evidence>
<dbReference type="InParanoid" id="A0A1X7UX22"/>
<accession>A0A1X7UX22</accession>